<evidence type="ECO:0008006" key="3">
    <source>
        <dbReference type="Google" id="ProtNLM"/>
    </source>
</evidence>
<reference evidence="1" key="1">
    <citation type="submission" date="2016-12" db="EMBL/GenBank/DDBJ databases">
        <authorList>
            <person name="Moulin L."/>
        </authorList>
    </citation>
    <scope>NUCLEOTIDE SEQUENCE [LARGE SCALE GENOMIC DNA]</scope>
    <source>
        <strain evidence="1">STM 7183</strain>
    </source>
</reference>
<evidence type="ECO:0000313" key="1">
    <source>
        <dbReference type="EMBL" id="SIT42439.1"/>
    </source>
</evidence>
<organism evidence="1 2">
    <name type="scientific">Paraburkholderia piptadeniae</name>
    <dbReference type="NCBI Taxonomy" id="1701573"/>
    <lineage>
        <taxon>Bacteria</taxon>
        <taxon>Pseudomonadati</taxon>
        <taxon>Pseudomonadota</taxon>
        <taxon>Betaproteobacteria</taxon>
        <taxon>Burkholderiales</taxon>
        <taxon>Burkholderiaceae</taxon>
        <taxon>Paraburkholderia</taxon>
    </lineage>
</organism>
<protein>
    <recommendedName>
        <fullName evidence="3">Transposase</fullName>
    </recommendedName>
</protein>
<accession>A0A1N7S551</accession>
<evidence type="ECO:0000313" key="2">
    <source>
        <dbReference type="Proteomes" id="UP000195569"/>
    </source>
</evidence>
<sequence>MWRHSIKSCAKTKRLLRALADGLVDGPERRDDRTAPVSRCELLSKYRFAEHEWKNSAKPELRSVACECNDMQ</sequence>
<gene>
    <name evidence="1" type="ORF">BN2476_320120</name>
</gene>
<dbReference type="EMBL" id="CYGY02000032">
    <property type="protein sequence ID" value="SIT42439.1"/>
    <property type="molecule type" value="Genomic_DNA"/>
</dbReference>
<dbReference type="Proteomes" id="UP000195569">
    <property type="component" value="Unassembled WGS sequence"/>
</dbReference>
<keyword evidence="2" id="KW-1185">Reference proteome</keyword>
<comment type="caution">
    <text evidence="1">The sequence shown here is derived from an EMBL/GenBank/DDBJ whole genome shotgun (WGS) entry which is preliminary data.</text>
</comment>
<dbReference type="AlphaFoldDB" id="A0A1N7S551"/>
<proteinExistence type="predicted"/>
<name>A0A1N7S551_9BURK</name>